<name>A0A0A9YB70_LYGHE</name>
<dbReference type="CDD" id="cd09272">
    <property type="entry name" value="RNase_HI_RT_Ty1"/>
    <property type="match status" value="1"/>
</dbReference>
<dbReference type="InterPro" id="IPR043502">
    <property type="entry name" value="DNA/RNA_pol_sf"/>
</dbReference>
<dbReference type="SUPFAM" id="SSF56672">
    <property type="entry name" value="DNA/RNA polymerases"/>
    <property type="match status" value="1"/>
</dbReference>
<dbReference type="GO" id="GO:0071897">
    <property type="term" value="P:DNA biosynthetic process"/>
    <property type="evidence" value="ECO:0007669"/>
    <property type="project" value="UniProtKB-ARBA"/>
</dbReference>
<dbReference type="EMBL" id="GBHO01016839">
    <property type="protein sequence ID" value="JAG26765.1"/>
    <property type="molecule type" value="Transcribed_RNA"/>
</dbReference>
<organism evidence="2">
    <name type="scientific">Lygus hesperus</name>
    <name type="common">Western plant bug</name>
    <dbReference type="NCBI Taxonomy" id="30085"/>
    <lineage>
        <taxon>Eukaryota</taxon>
        <taxon>Metazoa</taxon>
        <taxon>Ecdysozoa</taxon>
        <taxon>Arthropoda</taxon>
        <taxon>Hexapoda</taxon>
        <taxon>Insecta</taxon>
        <taxon>Pterygota</taxon>
        <taxon>Neoptera</taxon>
        <taxon>Paraneoptera</taxon>
        <taxon>Hemiptera</taxon>
        <taxon>Heteroptera</taxon>
        <taxon>Panheteroptera</taxon>
        <taxon>Cimicomorpha</taxon>
        <taxon>Miridae</taxon>
        <taxon>Mirini</taxon>
        <taxon>Lygus</taxon>
    </lineage>
</organism>
<reference evidence="2" key="1">
    <citation type="journal article" date="2014" name="PLoS ONE">
        <title>Transcriptome-Based Identification of ABC Transporters in the Western Tarnished Plant Bug Lygus hesperus.</title>
        <authorList>
            <person name="Hull J.J."/>
            <person name="Chaney K."/>
            <person name="Geib S.M."/>
            <person name="Fabrick J.A."/>
            <person name="Brent C.S."/>
            <person name="Walsh D."/>
            <person name="Lavine L.C."/>
        </authorList>
    </citation>
    <scope>NUCLEOTIDE SEQUENCE</scope>
</reference>
<dbReference type="Pfam" id="PF07727">
    <property type="entry name" value="RVT_2"/>
    <property type="match status" value="1"/>
</dbReference>
<dbReference type="PANTHER" id="PTHR11439">
    <property type="entry name" value="GAG-POL-RELATED RETROTRANSPOSON"/>
    <property type="match status" value="1"/>
</dbReference>
<dbReference type="InterPro" id="IPR013103">
    <property type="entry name" value="RVT_2"/>
</dbReference>
<gene>
    <name evidence="2" type="primary">GIP_38</name>
    <name evidence="2" type="ORF">CM83_27896</name>
</gene>
<reference evidence="2" key="2">
    <citation type="submission" date="2014-07" db="EMBL/GenBank/DDBJ databases">
        <authorList>
            <person name="Hull J."/>
        </authorList>
    </citation>
    <scope>NUCLEOTIDE SEQUENCE</scope>
</reference>
<evidence type="ECO:0000259" key="1">
    <source>
        <dbReference type="Pfam" id="PF07727"/>
    </source>
</evidence>
<proteinExistence type="predicted"/>
<sequence>MAALSTGCLPSEIPNSFEEAIEMKGWKDAIQVELNNLERNETWEVIPKSAMPVNQKLIDTRWIFTMKDQDGQDLKKARLVARGFQQQISIEEDIYAPVARMTTLRILLSLAVDLDLRIHQMDVKAAFLKGVLKEPVYIKVPEGVNCDRDRMVCKLTKSLYGLKNAPKSWNDVLNSELLQLSFERCLVDPCLYFMKNACTYLLVWVDDILLFSNNDKEADSIKNALKEVFDIKELNKNHNKFKFLGINIEIKNGELYLSQQDLICKVLNQFEMNTCKISQIPMEPRLNLSVDERDENYKVPYKELIGSLMYIMLGTRPDLCYSITFFSQFQNCYNLSHWKHLKNVLRYLKGTVNLSLKYSKSVHCNEFIIKSYADSDFASNVNDRKSISGYIVKLNENTVSWKSKKQNVVALSTAEAEYVSLSTCITEVLFLKQLIESILKIKLTNVVAYEDNQTCIKMAKTMETKRSKHIDVRHHFIRELIEKGVLKLLYLPTDEQIADIMTKSLSLPKFSYFRSQIGMI</sequence>
<protein>
    <submittedName>
        <fullName evidence="2">Copia protein</fullName>
    </submittedName>
</protein>
<dbReference type="PANTHER" id="PTHR11439:SF483">
    <property type="entry name" value="PEPTIDE SYNTHASE GLIP-LIKE, PUTATIVE (AFU_ORTHOLOGUE AFUA_3G12920)-RELATED"/>
    <property type="match status" value="1"/>
</dbReference>
<feature type="domain" description="Reverse transcriptase Ty1/copia-type" evidence="1">
    <location>
        <begin position="40"/>
        <end position="283"/>
    </location>
</feature>
<evidence type="ECO:0000313" key="2">
    <source>
        <dbReference type="EMBL" id="JAG26765.1"/>
    </source>
</evidence>
<accession>A0A0A9YB70</accession>
<dbReference type="AlphaFoldDB" id="A0A0A9YB70"/>